<evidence type="ECO:0000256" key="1">
    <source>
        <dbReference type="SAM" id="MobiDB-lite"/>
    </source>
</evidence>
<evidence type="ECO:0000313" key="3">
    <source>
        <dbReference type="Proteomes" id="UP001529510"/>
    </source>
</evidence>
<feature type="non-terminal residue" evidence="2">
    <location>
        <position position="203"/>
    </location>
</feature>
<keyword evidence="3" id="KW-1185">Reference proteome</keyword>
<evidence type="ECO:0000313" key="2">
    <source>
        <dbReference type="EMBL" id="KAL0159545.1"/>
    </source>
</evidence>
<feature type="non-terminal residue" evidence="2">
    <location>
        <position position="1"/>
    </location>
</feature>
<protein>
    <submittedName>
        <fullName evidence="2">Uncharacterized protein</fullName>
    </submittedName>
</protein>
<gene>
    <name evidence="2" type="ORF">M9458_043270</name>
</gene>
<feature type="region of interest" description="Disordered" evidence="1">
    <location>
        <begin position="36"/>
        <end position="69"/>
    </location>
</feature>
<organism evidence="2 3">
    <name type="scientific">Cirrhinus mrigala</name>
    <name type="common">Mrigala</name>
    <dbReference type="NCBI Taxonomy" id="683832"/>
    <lineage>
        <taxon>Eukaryota</taxon>
        <taxon>Metazoa</taxon>
        <taxon>Chordata</taxon>
        <taxon>Craniata</taxon>
        <taxon>Vertebrata</taxon>
        <taxon>Euteleostomi</taxon>
        <taxon>Actinopterygii</taxon>
        <taxon>Neopterygii</taxon>
        <taxon>Teleostei</taxon>
        <taxon>Ostariophysi</taxon>
        <taxon>Cypriniformes</taxon>
        <taxon>Cyprinidae</taxon>
        <taxon>Labeoninae</taxon>
        <taxon>Labeonini</taxon>
        <taxon>Cirrhinus</taxon>
    </lineage>
</organism>
<proteinExistence type="predicted"/>
<reference evidence="2 3" key="1">
    <citation type="submission" date="2024-05" db="EMBL/GenBank/DDBJ databases">
        <title>Genome sequencing and assembly of Indian major carp, Cirrhinus mrigala (Hamilton, 1822).</title>
        <authorList>
            <person name="Mohindra V."/>
            <person name="Chowdhury L.M."/>
            <person name="Lal K."/>
            <person name="Jena J.K."/>
        </authorList>
    </citation>
    <scope>NUCLEOTIDE SEQUENCE [LARGE SCALE GENOMIC DNA]</scope>
    <source>
        <strain evidence="2">CM1030</strain>
        <tissue evidence="2">Blood</tissue>
    </source>
</reference>
<dbReference type="EMBL" id="JAMKFB020000022">
    <property type="protein sequence ID" value="KAL0159545.1"/>
    <property type="molecule type" value="Genomic_DNA"/>
</dbReference>
<accession>A0ABD0NBV7</accession>
<feature type="compositionally biased region" description="Polar residues" evidence="1">
    <location>
        <begin position="57"/>
        <end position="69"/>
    </location>
</feature>
<dbReference type="AlphaFoldDB" id="A0ABD0NBV7"/>
<comment type="caution">
    <text evidence="2">The sequence shown here is derived from an EMBL/GenBank/DDBJ whole genome shotgun (WGS) entry which is preliminary data.</text>
</comment>
<sequence length="203" mass="22551">GPDAISGLPRAAPTGKERVAPHYVVLPLMPELQGAAASGERTSRISPPEDVAELGRSTVSSVGPPLQSTPEASLERLVPLVDYLAAWKLLPNVSAWVLHTVEKGYSIQFGAPPPPFEGVFPTVVGPKQALVMEQEVETLLRKEAIEVVPPHDRESGFYSWYFIVPKKDFSWYFIVPKKDFSWYFIVPNGLRPILYVFVFKQYG</sequence>
<dbReference type="Proteomes" id="UP001529510">
    <property type="component" value="Unassembled WGS sequence"/>
</dbReference>
<name>A0ABD0NBV7_CIRMR</name>